<reference evidence="6 7" key="1">
    <citation type="submission" date="2016-01" db="EMBL/GenBank/DDBJ databases">
        <title>The new phylogeny of the genus Mycobacterium.</title>
        <authorList>
            <person name="Tarcisio F."/>
            <person name="Conor M."/>
            <person name="Antonella G."/>
            <person name="Elisabetta G."/>
            <person name="Giulia F.S."/>
            <person name="Sara T."/>
            <person name="Anna F."/>
            <person name="Clotilde B."/>
            <person name="Roberto B."/>
            <person name="Veronica D.S."/>
            <person name="Fabio R."/>
            <person name="Monica P."/>
            <person name="Olivier J."/>
            <person name="Enrico T."/>
            <person name="Nicola S."/>
        </authorList>
    </citation>
    <scope>NUCLEOTIDE SEQUENCE [LARGE SCALE GENOMIC DNA]</scope>
    <source>
        <strain evidence="6 7">DSM 44339</strain>
    </source>
</reference>
<feature type="domain" description="CdaR GGDEF-like" evidence="4">
    <location>
        <begin position="209"/>
        <end position="320"/>
    </location>
</feature>
<organism evidence="6 7">
    <name type="scientific">Mycolicibacterium doricum</name>
    <dbReference type="NCBI Taxonomy" id="126673"/>
    <lineage>
        <taxon>Bacteria</taxon>
        <taxon>Bacillati</taxon>
        <taxon>Actinomycetota</taxon>
        <taxon>Actinomycetes</taxon>
        <taxon>Mycobacteriales</taxon>
        <taxon>Mycobacteriaceae</taxon>
        <taxon>Mycolicibacterium</taxon>
    </lineage>
</organism>
<keyword evidence="7" id="KW-1185">Reference proteome</keyword>
<name>A0A1X1TAM7_9MYCO</name>
<evidence type="ECO:0000313" key="5">
    <source>
        <dbReference type="EMBL" id="BBZ06376.1"/>
    </source>
</evidence>
<dbReference type="EMBL" id="AP022605">
    <property type="protein sequence ID" value="BBZ06376.1"/>
    <property type="molecule type" value="Genomic_DNA"/>
</dbReference>
<evidence type="ECO:0000256" key="1">
    <source>
        <dbReference type="ARBA" id="ARBA00006754"/>
    </source>
</evidence>
<reference evidence="5" key="3">
    <citation type="submission" date="2020-02" db="EMBL/GenBank/DDBJ databases">
        <authorList>
            <person name="Matsumoto Y."/>
            <person name="Motooka D."/>
            <person name="Nakamura S."/>
        </authorList>
    </citation>
    <scope>NUCLEOTIDE SEQUENCE</scope>
    <source>
        <strain evidence="5">JCM 12405</strain>
    </source>
</reference>
<dbReference type="InterPro" id="IPR041522">
    <property type="entry name" value="CdaR_GGDEF"/>
</dbReference>
<feature type="region of interest" description="Disordered" evidence="2">
    <location>
        <begin position="13"/>
        <end position="35"/>
    </location>
</feature>
<dbReference type="Gene3D" id="1.10.10.2840">
    <property type="entry name" value="PucR C-terminal helix-turn-helix domain"/>
    <property type="match status" value="1"/>
</dbReference>
<accession>A0A1X1TAM7</accession>
<sequence length="461" mass="49671">MNPPVLAPAAFADGLPMRTETHPATSVAQQEPRPAEPAVFERLEQTNARLQDVVDRLQARTAMQHALAQALAAGGDEQGIAEALHQATGLAVCAEDSFGHLRAWAGPGRPQPYPAPDPSRQEQLLHLLGTHSGALRVKDRVANLMRSRGRILGVLSLVDPARQAGDDAIWALDYAATILGIELRHRLDLVETEQRLRRELVDDLLAGAEESAAYARAAALGHDLRGTHYVLLVQHPHASERALTAAALQAASDLRLKCLHGSTEGAVVLIVDGRPQSECLHRAISERLDSSAAVIGIGSASVTPAGLPESFARARRMLNIRLRCPEPAGASGYDELGFYRLIDAAHGAGAVEDYVAEWLGVLLQYDENKKSTLVQSLSHYLECGGNYDDTAAVLHIHRSTLRYRLTRIAELTGYDLHDVDTRFNLQAATRAWRFLEAAGATEPSPATGALATGAPQSPPRQ</sequence>
<evidence type="ECO:0000259" key="3">
    <source>
        <dbReference type="Pfam" id="PF13556"/>
    </source>
</evidence>
<comment type="similarity">
    <text evidence="1">Belongs to the CdaR family.</text>
</comment>
<dbReference type="AlphaFoldDB" id="A0A1X1TAM7"/>
<reference evidence="5 8" key="2">
    <citation type="journal article" date="2019" name="Emerg. Microbes Infect.">
        <title>Comprehensive subspecies identification of 175 nontuberculous mycobacteria species based on 7547 genomic profiles.</title>
        <authorList>
            <person name="Matsumoto Y."/>
            <person name="Kinjo T."/>
            <person name="Motooka D."/>
            <person name="Nabeya D."/>
            <person name="Jung N."/>
            <person name="Uechi K."/>
            <person name="Horii T."/>
            <person name="Iida T."/>
            <person name="Fujita J."/>
            <person name="Nakamura S."/>
        </authorList>
    </citation>
    <scope>NUCLEOTIDE SEQUENCE [LARGE SCALE GENOMIC DNA]</scope>
    <source>
        <strain evidence="5 8">JCM 12405</strain>
    </source>
</reference>
<dbReference type="Proteomes" id="UP000467201">
    <property type="component" value="Chromosome"/>
</dbReference>
<evidence type="ECO:0000313" key="8">
    <source>
        <dbReference type="Proteomes" id="UP000467201"/>
    </source>
</evidence>
<dbReference type="InterPro" id="IPR025736">
    <property type="entry name" value="PucR_C-HTH_dom"/>
</dbReference>
<evidence type="ECO:0000313" key="6">
    <source>
        <dbReference type="EMBL" id="ORV41634.1"/>
    </source>
</evidence>
<evidence type="ECO:0000313" key="7">
    <source>
        <dbReference type="Proteomes" id="UP000193564"/>
    </source>
</evidence>
<feature type="region of interest" description="Disordered" evidence="2">
    <location>
        <begin position="441"/>
        <end position="461"/>
    </location>
</feature>
<feature type="domain" description="PucR C-terminal helix-turn-helix" evidence="3">
    <location>
        <begin position="373"/>
        <end position="431"/>
    </location>
</feature>
<dbReference type="PANTHER" id="PTHR33744">
    <property type="entry name" value="CARBOHYDRATE DIACID REGULATOR"/>
    <property type="match status" value="1"/>
</dbReference>
<evidence type="ECO:0000256" key="2">
    <source>
        <dbReference type="SAM" id="MobiDB-lite"/>
    </source>
</evidence>
<evidence type="ECO:0008006" key="9">
    <source>
        <dbReference type="Google" id="ProtNLM"/>
    </source>
</evidence>
<dbReference type="Proteomes" id="UP000193564">
    <property type="component" value="Unassembled WGS sequence"/>
</dbReference>
<dbReference type="Pfam" id="PF13556">
    <property type="entry name" value="HTH_30"/>
    <property type="match status" value="1"/>
</dbReference>
<proteinExistence type="inferred from homology"/>
<dbReference type="InterPro" id="IPR051448">
    <property type="entry name" value="CdaR-like_regulators"/>
</dbReference>
<protein>
    <recommendedName>
        <fullName evidence="9">Transcriptional regulator</fullName>
    </recommendedName>
</protein>
<dbReference type="EMBL" id="LQOS01000025">
    <property type="protein sequence ID" value="ORV41634.1"/>
    <property type="molecule type" value="Genomic_DNA"/>
</dbReference>
<dbReference type="Pfam" id="PF17853">
    <property type="entry name" value="GGDEF_2"/>
    <property type="match status" value="1"/>
</dbReference>
<evidence type="ECO:0000259" key="4">
    <source>
        <dbReference type="Pfam" id="PF17853"/>
    </source>
</evidence>
<dbReference type="InterPro" id="IPR042070">
    <property type="entry name" value="PucR_C-HTH_sf"/>
</dbReference>
<dbReference type="PANTHER" id="PTHR33744:SF7">
    <property type="entry name" value="PUCR FAMILY TRANSCRIPTIONAL REGULATOR"/>
    <property type="match status" value="1"/>
</dbReference>
<gene>
    <name evidence="6" type="ORF">AWC01_09480</name>
    <name evidence="5" type="ORF">MDOR_05450</name>
</gene>
<dbReference type="STRING" id="126673.AWC01_09480"/>
<dbReference type="KEGG" id="mdr:MDOR_05450"/>